<organism evidence="2 3">
    <name type="scientific">Sinocyclocheilus anshuiensis</name>
    <dbReference type="NCBI Taxonomy" id="1608454"/>
    <lineage>
        <taxon>Eukaryota</taxon>
        <taxon>Metazoa</taxon>
        <taxon>Chordata</taxon>
        <taxon>Craniata</taxon>
        <taxon>Vertebrata</taxon>
        <taxon>Euteleostomi</taxon>
        <taxon>Actinopterygii</taxon>
        <taxon>Neopterygii</taxon>
        <taxon>Teleostei</taxon>
        <taxon>Ostariophysi</taxon>
        <taxon>Cypriniformes</taxon>
        <taxon>Cyprinidae</taxon>
        <taxon>Cyprininae</taxon>
        <taxon>Sinocyclocheilus</taxon>
    </lineage>
</organism>
<evidence type="ECO:0000313" key="3">
    <source>
        <dbReference type="Proteomes" id="UP000472260"/>
    </source>
</evidence>
<keyword evidence="1" id="KW-0812">Transmembrane</keyword>
<evidence type="ECO:0000313" key="2">
    <source>
        <dbReference type="Ensembl" id="ENSSANP00000000342.1"/>
    </source>
</evidence>
<keyword evidence="1" id="KW-1133">Transmembrane helix</keyword>
<reference evidence="2" key="2">
    <citation type="submission" date="2025-09" db="UniProtKB">
        <authorList>
            <consortium name="Ensembl"/>
        </authorList>
    </citation>
    <scope>IDENTIFICATION</scope>
</reference>
<dbReference type="AlphaFoldDB" id="A0A671K2W6"/>
<proteinExistence type="predicted"/>
<feature type="transmembrane region" description="Helical" evidence="1">
    <location>
        <begin position="39"/>
        <end position="58"/>
    </location>
</feature>
<keyword evidence="3" id="KW-1185">Reference proteome</keyword>
<reference evidence="2" key="1">
    <citation type="submission" date="2025-08" db="UniProtKB">
        <authorList>
            <consortium name="Ensembl"/>
        </authorList>
    </citation>
    <scope>IDENTIFICATION</scope>
</reference>
<evidence type="ECO:0000256" key="1">
    <source>
        <dbReference type="SAM" id="Phobius"/>
    </source>
</evidence>
<dbReference type="Ensembl" id="ENSSANT00000000399.1">
    <property type="protein sequence ID" value="ENSSANP00000000342.1"/>
    <property type="gene ID" value="ENSSANG00000000254.1"/>
</dbReference>
<sequence length="85" mass="10129">MISEDHVTLYTGFCFRCIHEWSKNKNLMKINVLYKMGDFMAAHFGFLLTIFLAPYYMASRTFAKIKKYITDFFFFCARKTIKLSI</sequence>
<protein>
    <submittedName>
        <fullName evidence="2">Uncharacterized protein</fullName>
    </submittedName>
</protein>
<accession>A0A671K2W6</accession>
<name>A0A671K2W6_9TELE</name>
<dbReference type="Proteomes" id="UP000472260">
    <property type="component" value="Unassembled WGS sequence"/>
</dbReference>
<keyword evidence="1" id="KW-0472">Membrane</keyword>